<keyword evidence="2 4" id="KW-0689">Ribosomal protein</keyword>
<dbReference type="STRING" id="1797243.A2943_03440"/>
<sequence length="177" mass="19159">MSRLAKQPIVIPQKTEVSISEGEVRVKGPKGTLTRDMGRHVSVEVLPEGVAVSQSGNSIEARAAVGTWASHIRNMIEGVNKGFTKKLIVEGVGYKWDVQGKTLNLALGFSHPVKMSIPEGLTVVIEKGTLSISGFDKELVGQFAANVRAQKPPEPYKGKGIRYEGEVVRRKQGKKAV</sequence>
<dbReference type="GO" id="GO:0002181">
    <property type="term" value="P:cytoplasmic translation"/>
    <property type="evidence" value="ECO:0007669"/>
    <property type="project" value="TreeGrafter"/>
</dbReference>
<feature type="domain" description="Large ribosomal subunit protein uL6 alpha-beta" evidence="7">
    <location>
        <begin position="91"/>
        <end position="163"/>
    </location>
</feature>
<feature type="domain" description="Large ribosomal subunit protein uL6 alpha-beta" evidence="7">
    <location>
        <begin position="11"/>
        <end position="82"/>
    </location>
</feature>
<comment type="subunit">
    <text evidence="4">Part of the 50S ribosomal subunit.</text>
</comment>
<evidence type="ECO:0000256" key="5">
    <source>
        <dbReference type="RuleBase" id="RU003869"/>
    </source>
</evidence>
<keyword evidence="4 6" id="KW-0694">RNA-binding</keyword>
<dbReference type="InterPro" id="IPR000702">
    <property type="entry name" value="Ribosomal_uL6-like"/>
</dbReference>
<evidence type="ECO:0000256" key="4">
    <source>
        <dbReference type="HAMAP-Rule" id="MF_01365"/>
    </source>
</evidence>
<keyword evidence="4 6" id="KW-0699">rRNA-binding</keyword>
<dbReference type="InterPro" id="IPR036789">
    <property type="entry name" value="Ribosomal_uL6-like_a/b-dom_sf"/>
</dbReference>
<evidence type="ECO:0000313" key="8">
    <source>
        <dbReference type="EMBL" id="OGC81041.1"/>
    </source>
</evidence>
<evidence type="ECO:0000256" key="1">
    <source>
        <dbReference type="ARBA" id="ARBA00009356"/>
    </source>
</evidence>
<dbReference type="GO" id="GO:0022625">
    <property type="term" value="C:cytosolic large ribosomal subunit"/>
    <property type="evidence" value="ECO:0007669"/>
    <property type="project" value="UniProtKB-UniRule"/>
</dbReference>
<dbReference type="Pfam" id="PF00347">
    <property type="entry name" value="Ribosomal_L6"/>
    <property type="match status" value="2"/>
</dbReference>
<evidence type="ECO:0000259" key="7">
    <source>
        <dbReference type="Pfam" id="PF00347"/>
    </source>
</evidence>
<dbReference type="HAMAP" id="MF_01365_B">
    <property type="entry name" value="Ribosomal_uL6_B"/>
    <property type="match status" value="1"/>
</dbReference>
<comment type="function">
    <text evidence="4 6">This protein binds to the 23S rRNA, and is important in its secondary structure. It is located near the subunit interface in the base of the L7/L12 stalk, and near the tRNA binding site of the peptidyltransferase center.</text>
</comment>
<dbReference type="GO" id="GO:0019843">
    <property type="term" value="F:rRNA binding"/>
    <property type="evidence" value="ECO:0007669"/>
    <property type="project" value="UniProtKB-UniRule"/>
</dbReference>
<dbReference type="PANTHER" id="PTHR11655">
    <property type="entry name" value="60S/50S RIBOSOMAL PROTEIN L6/L9"/>
    <property type="match status" value="1"/>
</dbReference>
<comment type="similarity">
    <text evidence="1 4 5">Belongs to the universal ribosomal protein uL6 family.</text>
</comment>
<evidence type="ECO:0000256" key="6">
    <source>
        <dbReference type="RuleBase" id="RU003870"/>
    </source>
</evidence>
<dbReference type="NCBIfam" id="TIGR03654">
    <property type="entry name" value="L6_bact"/>
    <property type="match status" value="1"/>
</dbReference>
<reference evidence="8 9" key="1">
    <citation type="journal article" date="2016" name="Nat. Commun.">
        <title>Thousands of microbial genomes shed light on interconnected biogeochemical processes in an aquifer system.</title>
        <authorList>
            <person name="Anantharaman K."/>
            <person name="Brown C.T."/>
            <person name="Hug L.A."/>
            <person name="Sharon I."/>
            <person name="Castelle C.J."/>
            <person name="Probst A.J."/>
            <person name="Thomas B.C."/>
            <person name="Singh A."/>
            <person name="Wilkins M.J."/>
            <person name="Karaoz U."/>
            <person name="Brodie E.L."/>
            <person name="Williams K.H."/>
            <person name="Hubbard S.S."/>
            <person name="Banfield J.F."/>
        </authorList>
    </citation>
    <scope>NUCLEOTIDE SEQUENCE [LARGE SCALE GENOMIC DNA]</scope>
</reference>
<dbReference type="PANTHER" id="PTHR11655:SF14">
    <property type="entry name" value="LARGE RIBOSOMAL SUBUNIT PROTEIN UL6M"/>
    <property type="match status" value="1"/>
</dbReference>
<dbReference type="SUPFAM" id="SSF56053">
    <property type="entry name" value="Ribosomal protein L6"/>
    <property type="match status" value="2"/>
</dbReference>
<dbReference type="GO" id="GO:0003735">
    <property type="term" value="F:structural constituent of ribosome"/>
    <property type="evidence" value="ECO:0007669"/>
    <property type="project" value="UniProtKB-UniRule"/>
</dbReference>
<dbReference type="EMBL" id="MEWX01000007">
    <property type="protein sequence ID" value="OGC81041.1"/>
    <property type="molecule type" value="Genomic_DNA"/>
</dbReference>
<dbReference type="AlphaFoldDB" id="A0A1F4XH53"/>
<dbReference type="PROSITE" id="PS00525">
    <property type="entry name" value="RIBOSOMAL_L6_1"/>
    <property type="match status" value="1"/>
</dbReference>
<dbReference type="Proteomes" id="UP000176185">
    <property type="component" value="Unassembled WGS sequence"/>
</dbReference>
<keyword evidence="3 4" id="KW-0687">Ribonucleoprotein</keyword>
<gene>
    <name evidence="4" type="primary">rplF</name>
    <name evidence="8" type="ORF">A2943_03440</name>
</gene>
<evidence type="ECO:0000313" key="9">
    <source>
        <dbReference type="Proteomes" id="UP000176185"/>
    </source>
</evidence>
<dbReference type="FunFam" id="3.90.930.12:FF:000001">
    <property type="entry name" value="50S ribosomal protein L6"/>
    <property type="match status" value="1"/>
</dbReference>
<dbReference type="InterPro" id="IPR019906">
    <property type="entry name" value="Ribosomal_uL6_bac-type"/>
</dbReference>
<dbReference type="Gene3D" id="3.90.930.12">
    <property type="entry name" value="Ribosomal protein L6, alpha-beta domain"/>
    <property type="match status" value="2"/>
</dbReference>
<dbReference type="InterPro" id="IPR002358">
    <property type="entry name" value="Ribosomal_uL6_CS"/>
</dbReference>
<proteinExistence type="inferred from homology"/>
<dbReference type="PIRSF" id="PIRSF002162">
    <property type="entry name" value="Ribosomal_L6"/>
    <property type="match status" value="1"/>
</dbReference>
<protein>
    <recommendedName>
        <fullName evidence="4">Large ribosomal subunit protein uL6</fullName>
    </recommendedName>
</protein>
<name>A0A1F4XH53_9BACT</name>
<comment type="caution">
    <text evidence="8">The sequence shown here is derived from an EMBL/GenBank/DDBJ whole genome shotgun (WGS) entry which is preliminary data.</text>
</comment>
<accession>A0A1F4XH53</accession>
<dbReference type="InterPro" id="IPR020040">
    <property type="entry name" value="Ribosomal_uL6_a/b-dom"/>
</dbReference>
<evidence type="ECO:0000256" key="3">
    <source>
        <dbReference type="ARBA" id="ARBA00023274"/>
    </source>
</evidence>
<dbReference type="PRINTS" id="PR00059">
    <property type="entry name" value="RIBOSOMALL6"/>
</dbReference>
<evidence type="ECO:0000256" key="2">
    <source>
        <dbReference type="ARBA" id="ARBA00022980"/>
    </source>
</evidence>
<organism evidence="8 9">
    <name type="scientific">Candidatus Adlerbacteria bacterium RIFCSPLOWO2_01_FULL_51_16</name>
    <dbReference type="NCBI Taxonomy" id="1797243"/>
    <lineage>
        <taxon>Bacteria</taxon>
        <taxon>Candidatus Adleribacteriota</taxon>
    </lineage>
</organism>